<reference evidence="2 3" key="1">
    <citation type="journal article" date="2011" name="Science">
        <title>The Selaginella genome identifies genetic changes associated with the evolution of vascular plants.</title>
        <authorList>
            <person name="Banks J.A."/>
            <person name="Nishiyama T."/>
            <person name="Hasebe M."/>
            <person name="Bowman J.L."/>
            <person name="Gribskov M."/>
            <person name="dePamphilis C."/>
            <person name="Albert V.A."/>
            <person name="Aono N."/>
            <person name="Aoyama T."/>
            <person name="Ambrose B.A."/>
            <person name="Ashton N.W."/>
            <person name="Axtell M.J."/>
            <person name="Barker E."/>
            <person name="Barker M.S."/>
            <person name="Bennetzen J.L."/>
            <person name="Bonawitz N.D."/>
            <person name="Chapple C."/>
            <person name="Cheng C."/>
            <person name="Correa L.G."/>
            <person name="Dacre M."/>
            <person name="DeBarry J."/>
            <person name="Dreyer I."/>
            <person name="Elias M."/>
            <person name="Engstrom E.M."/>
            <person name="Estelle M."/>
            <person name="Feng L."/>
            <person name="Finet C."/>
            <person name="Floyd S.K."/>
            <person name="Frommer W.B."/>
            <person name="Fujita T."/>
            <person name="Gramzow L."/>
            <person name="Gutensohn M."/>
            <person name="Harholt J."/>
            <person name="Hattori M."/>
            <person name="Heyl A."/>
            <person name="Hirai T."/>
            <person name="Hiwatashi Y."/>
            <person name="Ishikawa M."/>
            <person name="Iwata M."/>
            <person name="Karol K.G."/>
            <person name="Koehler B."/>
            <person name="Kolukisaoglu U."/>
            <person name="Kubo M."/>
            <person name="Kurata T."/>
            <person name="Lalonde S."/>
            <person name="Li K."/>
            <person name="Li Y."/>
            <person name="Litt A."/>
            <person name="Lyons E."/>
            <person name="Manning G."/>
            <person name="Maruyama T."/>
            <person name="Michael T.P."/>
            <person name="Mikami K."/>
            <person name="Miyazaki S."/>
            <person name="Morinaga S."/>
            <person name="Murata T."/>
            <person name="Mueller-Roeber B."/>
            <person name="Nelson D.R."/>
            <person name="Obara M."/>
            <person name="Oguri Y."/>
            <person name="Olmstead R.G."/>
            <person name="Onodera N."/>
            <person name="Petersen B.L."/>
            <person name="Pils B."/>
            <person name="Prigge M."/>
            <person name="Rensing S.A."/>
            <person name="Riano-Pachon D.M."/>
            <person name="Roberts A.W."/>
            <person name="Sato Y."/>
            <person name="Scheller H.V."/>
            <person name="Schulz B."/>
            <person name="Schulz C."/>
            <person name="Shakirov E.V."/>
            <person name="Shibagaki N."/>
            <person name="Shinohara N."/>
            <person name="Shippen D.E."/>
            <person name="Soerensen I."/>
            <person name="Sotooka R."/>
            <person name="Sugimoto N."/>
            <person name="Sugita M."/>
            <person name="Sumikawa N."/>
            <person name="Tanurdzic M."/>
            <person name="Theissen G."/>
            <person name="Ulvskov P."/>
            <person name="Wakazuki S."/>
            <person name="Weng J.K."/>
            <person name="Willats W.W."/>
            <person name="Wipf D."/>
            <person name="Wolf P.G."/>
            <person name="Yang L."/>
            <person name="Zimmer A.D."/>
            <person name="Zhu Q."/>
            <person name="Mitros T."/>
            <person name="Hellsten U."/>
            <person name="Loque D."/>
            <person name="Otillar R."/>
            <person name="Salamov A."/>
            <person name="Schmutz J."/>
            <person name="Shapiro H."/>
            <person name="Lindquist E."/>
            <person name="Lucas S."/>
            <person name="Rokhsar D."/>
            <person name="Grigoriev I.V."/>
        </authorList>
    </citation>
    <scope>NUCLEOTIDE SEQUENCE [LARGE SCALE GENOMIC DNA]</scope>
</reference>
<dbReference type="Gramene" id="EFJ33953">
    <property type="protein sequence ID" value="EFJ33953"/>
    <property type="gene ID" value="SELMODRAFT_406269"/>
</dbReference>
<feature type="region of interest" description="Disordered" evidence="1">
    <location>
        <begin position="35"/>
        <end position="62"/>
    </location>
</feature>
<sequence length="290" mass="31676">MRFEIFRGLSNIKIASHALLALGGKKPSNVFKDLDGLERRPSGSPSWAGPASVTPPLSRPAAVDASGGYPAVANSPHSLPFSRRKTDARRCISADPGAANAFFDMPETFDGEEVNWFAQHAGKPPVDDTVRHLTGFSPLLLKFYYGGDLPLLEKGPASAWRPALEALAGSELKSGESQLKELNNAGNGHFLYKNKDWRCACLCEPLRRHACLRAIQGATLGMEEVLEIGLAPLLAEEYYGEPPVVAPWNCNFAVATVLRLRESVWLAPVGETIVAEMVSARHRWWTTSWI</sequence>
<evidence type="ECO:0000313" key="2">
    <source>
        <dbReference type="EMBL" id="EFJ33953.1"/>
    </source>
</evidence>
<proteinExistence type="predicted"/>
<evidence type="ECO:0000256" key="1">
    <source>
        <dbReference type="SAM" id="MobiDB-lite"/>
    </source>
</evidence>
<dbReference type="KEGG" id="smo:SELMODRAFT_406269"/>
<dbReference type="AlphaFoldDB" id="D8R1T9"/>
<accession>D8R1T9</accession>
<dbReference type="HOGENOM" id="CLU_961073_0_0_1"/>
<evidence type="ECO:0000313" key="3">
    <source>
        <dbReference type="Proteomes" id="UP000001514"/>
    </source>
</evidence>
<dbReference type="Proteomes" id="UP000001514">
    <property type="component" value="Unassembled WGS sequence"/>
</dbReference>
<dbReference type="EMBL" id="GL377570">
    <property type="protein sequence ID" value="EFJ33953.1"/>
    <property type="molecule type" value="Genomic_DNA"/>
</dbReference>
<protein>
    <submittedName>
        <fullName evidence="2">Uncharacterized protein</fullName>
    </submittedName>
</protein>
<feature type="compositionally biased region" description="Low complexity" evidence="1">
    <location>
        <begin position="42"/>
        <end position="52"/>
    </location>
</feature>
<gene>
    <name evidence="2" type="ORF">SELMODRAFT_406269</name>
</gene>
<name>D8R1T9_SELML</name>
<organism evidence="3">
    <name type="scientific">Selaginella moellendorffii</name>
    <name type="common">Spikemoss</name>
    <dbReference type="NCBI Taxonomy" id="88036"/>
    <lineage>
        <taxon>Eukaryota</taxon>
        <taxon>Viridiplantae</taxon>
        <taxon>Streptophyta</taxon>
        <taxon>Embryophyta</taxon>
        <taxon>Tracheophyta</taxon>
        <taxon>Lycopodiopsida</taxon>
        <taxon>Selaginellales</taxon>
        <taxon>Selaginellaceae</taxon>
        <taxon>Selaginella</taxon>
    </lineage>
</organism>
<keyword evidence="3" id="KW-1185">Reference proteome</keyword>
<dbReference type="InParanoid" id="D8R1T9"/>